<keyword evidence="3" id="KW-1185">Reference proteome</keyword>
<proteinExistence type="predicted"/>
<dbReference type="Proteomes" id="UP001341281">
    <property type="component" value="Chromosome 02"/>
</dbReference>
<evidence type="ECO:0000256" key="1">
    <source>
        <dbReference type="SAM" id="MobiDB-lite"/>
    </source>
</evidence>
<gene>
    <name evidence="2" type="ORF">U9M48_009811</name>
</gene>
<evidence type="ECO:0000313" key="2">
    <source>
        <dbReference type="EMBL" id="WVZ59701.1"/>
    </source>
</evidence>
<dbReference type="EMBL" id="CP144746">
    <property type="protein sequence ID" value="WVZ59701.1"/>
    <property type="molecule type" value="Genomic_DNA"/>
</dbReference>
<feature type="region of interest" description="Disordered" evidence="1">
    <location>
        <begin position="42"/>
        <end position="70"/>
    </location>
</feature>
<reference evidence="2 3" key="1">
    <citation type="submission" date="2024-02" db="EMBL/GenBank/DDBJ databases">
        <title>High-quality chromosome-scale genome assembly of Pensacola bahiagrass (Paspalum notatum Flugge var. saurae).</title>
        <authorList>
            <person name="Vega J.M."/>
            <person name="Podio M."/>
            <person name="Orjuela J."/>
            <person name="Siena L.A."/>
            <person name="Pessino S.C."/>
            <person name="Combes M.C."/>
            <person name="Mariac C."/>
            <person name="Albertini E."/>
            <person name="Pupilli F."/>
            <person name="Ortiz J.P.A."/>
            <person name="Leblanc O."/>
        </authorList>
    </citation>
    <scope>NUCLEOTIDE SEQUENCE [LARGE SCALE GENOMIC DNA]</scope>
    <source>
        <strain evidence="2">R1</strain>
        <tissue evidence="2">Leaf</tissue>
    </source>
</reference>
<organism evidence="2 3">
    <name type="scientific">Paspalum notatum var. saurae</name>
    <dbReference type="NCBI Taxonomy" id="547442"/>
    <lineage>
        <taxon>Eukaryota</taxon>
        <taxon>Viridiplantae</taxon>
        <taxon>Streptophyta</taxon>
        <taxon>Embryophyta</taxon>
        <taxon>Tracheophyta</taxon>
        <taxon>Spermatophyta</taxon>
        <taxon>Magnoliopsida</taxon>
        <taxon>Liliopsida</taxon>
        <taxon>Poales</taxon>
        <taxon>Poaceae</taxon>
        <taxon>PACMAD clade</taxon>
        <taxon>Panicoideae</taxon>
        <taxon>Andropogonodae</taxon>
        <taxon>Paspaleae</taxon>
        <taxon>Paspalinae</taxon>
        <taxon>Paspalum</taxon>
    </lineage>
</organism>
<accession>A0AAQ3SS94</accession>
<evidence type="ECO:0000313" key="3">
    <source>
        <dbReference type="Proteomes" id="UP001341281"/>
    </source>
</evidence>
<feature type="compositionally biased region" description="Basic residues" evidence="1">
    <location>
        <begin position="42"/>
        <end position="69"/>
    </location>
</feature>
<protein>
    <submittedName>
        <fullName evidence="2">Uncharacterized protein</fullName>
    </submittedName>
</protein>
<name>A0AAQ3SS94_PASNO</name>
<sequence>MAAKELSAPPYQVAVDRVAEKGSVAIAPRLSRSPWGSRRYYGRGRSRRHCSGRGSRCRRHRRSGRRRVPRVAAALADHGACVGRERNVKVPCGNRGTVIGWRKWRE</sequence>
<dbReference type="AlphaFoldDB" id="A0AAQ3SS94"/>